<proteinExistence type="predicted"/>
<dbReference type="SUPFAM" id="SSF46785">
    <property type="entry name" value="Winged helix' DNA-binding domain"/>
    <property type="match status" value="1"/>
</dbReference>
<dbReference type="Proteomes" id="UP000190188">
    <property type="component" value="Unassembled WGS sequence"/>
</dbReference>
<feature type="compositionally biased region" description="Basic and acidic residues" evidence="1">
    <location>
        <begin position="107"/>
        <end position="117"/>
    </location>
</feature>
<evidence type="ECO:0000256" key="1">
    <source>
        <dbReference type="SAM" id="MobiDB-lite"/>
    </source>
</evidence>
<gene>
    <name evidence="2" type="ORF">BVG16_16475</name>
</gene>
<dbReference type="OrthoDB" id="1821976at2"/>
<dbReference type="AlphaFoldDB" id="A0A1T2XAA8"/>
<accession>A0A1T2XAA8</accession>
<reference evidence="2 3" key="1">
    <citation type="submission" date="2017-01" db="EMBL/GenBank/DDBJ databases">
        <title>Genome analysis of Paenibacillus selenitrireducens ES3-24.</title>
        <authorList>
            <person name="Xu D."/>
            <person name="Yao R."/>
            <person name="Zheng S."/>
        </authorList>
    </citation>
    <scope>NUCLEOTIDE SEQUENCE [LARGE SCALE GENOMIC DNA]</scope>
    <source>
        <strain evidence="2 3">ES3-24</strain>
    </source>
</reference>
<keyword evidence="3" id="KW-1185">Reference proteome</keyword>
<evidence type="ECO:0000313" key="3">
    <source>
        <dbReference type="Proteomes" id="UP000190188"/>
    </source>
</evidence>
<protein>
    <submittedName>
        <fullName evidence="2">Uncharacterized protein</fullName>
    </submittedName>
</protein>
<comment type="caution">
    <text evidence="2">The sequence shown here is derived from an EMBL/GenBank/DDBJ whole genome shotgun (WGS) entry which is preliminary data.</text>
</comment>
<feature type="region of interest" description="Disordered" evidence="1">
    <location>
        <begin position="106"/>
        <end position="137"/>
    </location>
</feature>
<dbReference type="EMBL" id="MSZX01000006">
    <property type="protein sequence ID" value="OPA76765.1"/>
    <property type="molecule type" value="Genomic_DNA"/>
</dbReference>
<sequence>MPSSYPFPTYSGLLEPRHYKQIGTALWLFLWCISSTTKEVERDGEMWGIVLGNKPMLLPELAKIFDVNEKTISRWIATLENQGYVRVTRAPHGLILTVRNSKKFHHERSDKNVRSLVEETDLPGSDQTEMSDDPDKNVRSNKDIIKILIDRWIQGLEDNDAKELSSRTGVLSSAVGSVSTGQIVLDKPIIQERELAIENYFNQRKARLMFNNADLPHIQEIANEPIPLEFVHFGIDLSFARHKLTRRRPTDTIRNFSYCKTIIFSCWDELLNRMEASETPSGALGSNESKSKKTGLQDKLDYLNRFGEE</sequence>
<name>A0A1T2XAA8_9BACL</name>
<evidence type="ECO:0000313" key="2">
    <source>
        <dbReference type="EMBL" id="OPA76765.1"/>
    </source>
</evidence>
<dbReference type="InterPro" id="IPR036390">
    <property type="entry name" value="WH_DNA-bd_sf"/>
</dbReference>
<organism evidence="2 3">
    <name type="scientific">Paenibacillus selenitireducens</name>
    <dbReference type="NCBI Taxonomy" id="1324314"/>
    <lineage>
        <taxon>Bacteria</taxon>
        <taxon>Bacillati</taxon>
        <taxon>Bacillota</taxon>
        <taxon>Bacilli</taxon>
        <taxon>Bacillales</taxon>
        <taxon>Paenibacillaceae</taxon>
        <taxon>Paenibacillus</taxon>
    </lineage>
</organism>
<dbReference type="STRING" id="1324314.BVG16_16475"/>
<dbReference type="RefSeq" id="WP_078499781.1">
    <property type="nucleotide sequence ID" value="NZ_MSZX01000006.1"/>
</dbReference>